<dbReference type="KEGG" id="nch:A0U93_14510"/>
<keyword evidence="2" id="KW-1185">Reference proteome</keyword>
<evidence type="ECO:0000313" key="1">
    <source>
        <dbReference type="EMBL" id="AQS88929.1"/>
    </source>
</evidence>
<dbReference type="Proteomes" id="UP000188604">
    <property type="component" value="Chromosome"/>
</dbReference>
<protein>
    <submittedName>
        <fullName evidence="1">Uncharacterized protein</fullName>
    </submittedName>
</protein>
<dbReference type="AlphaFoldDB" id="A0A1U9KT63"/>
<evidence type="ECO:0000313" key="2">
    <source>
        <dbReference type="Proteomes" id="UP000188604"/>
    </source>
</evidence>
<proteinExistence type="predicted"/>
<name>A0A1U9KT63_9PROT</name>
<gene>
    <name evidence="1" type="ORF">A0U93_14510</name>
</gene>
<sequence>MAHNELSQSESSHSKADCHEGDLVILIKPSEGDNTTTLECHLSDGTQVAINIKEKKLNEYKLDIGTNEKTLGEKISQTKLSIEENIIDLLNDDFGHKKNIENAFFNKKKMFSLEINRISSSNTKNDGSSEIKGHISHRKQKDDFFLNEKDFSALDINL</sequence>
<dbReference type="EMBL" id="CP014691">
    <property type="protein sequence ID" value="AQS88929.1"/>
    <property type="molecule type" value="Genomic_DNA"/>
</dbReference>
<accession>A0A1U9KT63</accession>
<reference evidence="1 2" key="1">
    <citation type="submission" date="2016-03" db="EMBL/GenBank/DDBJ databases">
        <title>Acetic acid bacteria sequencing.</title>
        <authorList>
            <person name="Brandt J."/>
            <person name="Jakob F."/>
            <person name="Vogel R.F."/>
        </authorList>
    </citation>
    <scope>NUCLEOTIDE SEQUENCE [LARGE SCALE GENOMIC DNA]</scope>
    <source>
        <strain evidence="1 2">NBRC 101099</strain>
    </source>
</reference>
<organism evidence="1 2">
    <name type="scientific">Neoasaia chiangmaiensis</name>
    <dbReference type="NCBI Taxonomy" id="320497"/>
    <lineage>
        <taxon>Bacteria</taxon>
        <taxon>Pseudomonadati</taxon>
        <taxon>Pseudomonadota</taxon>
        <taxon>Alphaproteobacteria</taxon>
        <taxon>Acetobacterales</taxon>
        <taxon>Acetobacteraceae</taxon>
        <taxon>Neoasaia</taxon>
    </lineage>
</organism>